<evidence type="ECO:0000256" key="3">
    <source>
        <dbReference type="ARBA" id="ARBA00022692"/>
    </source>
</evidence>
<name>A0A316MD63_9CLOT</name>
<evidence type="ECO:0000256" key="4">
    <source>
        <dbReference type="ARBA" id="ARBA00022989"/>
    </source>
</evidence>
<dbReference type="EMBL" id="QAMZ01000002">
    <property type="protein sequence ID" value="PWL55891.1"/>
    <property type="molecule type" value="Genomic_DNA"/>
</dbReference>
<feature type="transmembrane region" description="Helical" evidence="6">
    <location>
        <begin position="155"/>
        <end position="176"/>
    </location>
</feature>
<feature type="transmembrane region" description="Helical" evidence="6">
    <location>
        <begin position="90"/>
        <end position="113"/>
    </location>
</feature>
<evidence type="ECO:0000313" key="8">
    <source>
        <dbReference type="Proteomes" id="UP000246114"/>
    </source>
</evidence>
<feature type="transmembrane region" description="Helical" evidence="6">
    <location>
        <begin position="462"/>
        <end position="486"/>
    </location>
</feature>
<accession>A0A316MD63</accession>
<feature type="transmembrane region" description="Helical" evidence="6">
    <location>
        <begin position="308"/>
        <end position="327"/>
    </location>
</feature>
<organism evidence="7 8">
    <name type="scientific">Clostridium cadaveris</name>
    <dbReference type="NCBI Taxonomy" id="1529"/>
    <lineage>
        <taxon>Bacteria</taxon>
        <taxon>Bacillati</taxon>
        <taxon>Bacillota</taxon>
        <taxon>Clostridia</taxon>
        <taxon>Eubacteriales</taxon>
        <taxon>Clostridiaceae</taxon>
        <taxon>Clostridium</taxon>
    </lineage>
</organism>
<feature type="transmembrane region" description="Helical" evidence="6">
    <location>
        <begin position="46"/>
        <end position="69"/>
    </location>
</feature>
<feature type="transmembrane region" description="Helical" evidence="6">
    <location>
        <begin position="379"/>
        <end position="397"/>
    </location>
</feature>
<feature type="transmembrane region" description="Helical" evidence="6">
    <location>
        <begin position="277"/>
        <end position="296"/>
    </location>
</feature>
<evidence type="ECO:0000313" key="7">
    <source>
        <dbReference type="EMBL" id="PWL55891.1"/>
    </source>
</evidence>
<dbReference type="PANTHER" id="PTHR30250">
    <property type="entry name" value="PST FAMILY PREDICTED COLANIC ACID TRANSPORTER"/>
    <property type="match status" value="1"/>
</dbReference>
<dbReference type="Proteomes" id="UP000246114">
    <property type="component" value="Unassembled WGS sequence"/>
</dbReference>
<comment type="subcellular location">
    <subcellularLocation>
        <location evidence="1">Cell membrane</location>
        <topology evidence="1">Multi-pass membrane protein</topology>
    </subcellularLocation>
</comment>
<gene>
    <name evidence="7" type="ORF">DBY38_00190</name>
</gene>
<evidence type="ECO:0000256" key="2">
    <source>
        <dbReference type="ARBA" id="ARBA00022475"/>
    </source>
</evidence>
<evidence type="ECO:0000256" key="1">
    <source>
        <dbReference type="ARBA" id="ARBA00004651"/>
    </source>
</evidence>
<dbReference type="PANTHER" id="PTHR30250:SF26">
    <property type="entry name" value="PSMA PROTEIN"/>
    <property type="match status" value="1"/>
</dbReference>
<keyword evidence="4 6" id="KW-1133">Transmembrane helix</keyword>
<keyword evidence="3 6" id="KW-0812">Transmembrane</keyword>
<sequence length="512" mass="58490">MRKKNCALNIITGVIEQSLNLILGFIIRTVFISVLGKEYLGLNGLFTQILTVLSLAELGFGTALNYSMYKPLVENDTEKLKVIMCYYKKIYHLIGIAILVIGLAIMPLLPYFIKMDANIDLNYNGIYLFYLINTVSSYLLFAYKGSILNASQKQYLIKKTACIIAILVSILQILFLYITKNYLVYLIMILFRNVMLNIIVARKADKMFPFLKEKCQEKISDKERNKIKKDVYSLSIYKVSDVMLSSTDSIMISSFIGISVTGIYSNYAYIITIINNFVGLLFSSVISSVGNLDAIASEKEKHNVFKNMFFLNIWVVGVCSLCLWQLLSDFINIWIGKEYLLDQVTVLIISINFLIKGLENTTYVFRIGGGVFQQSKFRPVASVVINIVSSIILAKYMGIGGVFLGTIISRLLTYFWIDPIVIYKNIFKKPAFEYFSMYLKGVLTIGVAGIILFKLNCFYKEITILIFILKAIITFIVPNIIFFLIYRKDNCFLYYKGLVKNIFKKKILNKNI</sequence>
<feature type="transmembrane region" description="Helical" evidence="6">
    <location>
        <begin position="182"/>
        <end position="201"/>
    </location>
</feature>
<dbReference type="GO" id="GO:0005886">
    <property type="term" value="C:plasma membrane"/>
    <property type="evidence" value="ECO:0007669"/>
    <property type="project" value="UniProtKB-SubCell"/>
</dbReference>
<feature type="transmembrane region" description="Helical" evidence="6">
    <location>
        <begin position="250"/>
        <end position="271"/>
    </location>
</feature>
<keyword evidence="2" id="KW-1003">Cell membrane</keyword>
<evidence type="ECO:0000256" key="6">
    <source>
        <dbReference type="SAM" id="Phobius"/>
    </source>
</evidence>
<dbReference type="AlphaFoldDB" id="A0A316MD63"/>
<keyword evidence="5 6" id="KW-0472">Membrane</keyword>
<protein>
    <submittedName>
        <fullName evidence="7">Sugar translocase</fullName>
    </submittedName>
</protein>
<proteinExistence type="predicted"/>
<feature type="transmembrane region" description="Helical" evidence="6">
    <location>
        <begin position="125"/>
        <end position="143"/>
    </location>
</feature>
<feature type="transmembrane region" description="Helical" evidence="6">
    <location>
        <begin position="435"/>
        <end position="456"/>
    </location>
</feature>
<comment type="caution">
    <text evidence="7">The sequence shown here is derived from an EMBL/GenBank/DDBJ whole genome shotgun (WGS) entry which is preliminary data.</text>
</comment>
<evidence type="ECO:0000256" key="5">
    <source>
        <dbReference type="ARBA" id="ARBA00023136"/>
    </source>
</evidence>
<dbReference type="InterPro" id="IPR050833">
    <property type="entry name" value="Poly_Biosynth_Transport"/>
</dbReference>
<reference evidence="7 8" key="1">
    <citation type="submission" date="2018-03" db="EMBL/GenBank/DDBJ databases">
        <title>The uncultured portion of the human microbiome is neutrally assembled.</title>
        <authorList>
            <person name="Jeraldo P."/>
            <person name="Boardman L."/>
            <person name="White B.A."/>
            <person name="Nelson H."/>
            <person name="Goldenfeld N."/>
            <person name="Chia N."/>
        </authorList>
    </citation>
    <scope>NUCLEOTIDE SEQUENCE [LARGE SCALE GENOMIC DNA]</scope>
    <source>
        <strain evidence="7">CIM:MAG 903</strain>
    </source>
</reference>